<sequence>MKLNKEKFLKSELGGNLQECVTAWDHWLTELRKFNIDTVCQKYRETRKAADWCQAQFEVFQTVMRQFYNIEYHFSRTDEYFGVCTEDETDWLFKVERTV</sequence>
<reference evidence="1 2" key="1">
    <citation type="submission" date="2018-08" db="EMBL/GenBank/DDBJ databases">
        <title>A genome reference for cultivated species of the human gut microbiota.</title>
        <authorList>
            <person name="Zou Y."/>
            <person name="Xue W."/>
            <person name="Luo G."/>
        </authorList>
    </citation>
    <scope>NUCLEOTIDE SEQUENCE [LARGE SCALE GENOMIC DNA]</scope>
    <source>
        <strain evidence="1 2">AF36-1BH</strain>
    </source>
</reference>
<dbReference type="AlphaFoldDB" id="A0A415N0Z2"/>
<dbReference type="RefSeq" id="WP_118427078.1">
    <property type="nucleotide sequence ID" value="NZ_QRPD01000004.1"/>
</dbReference>
<evidence type="ECO:0000313" key="2">
    <source>
        <dbReference type="Proteomes" id="UP000283325"/>
    </source>
</evidence>
<proteinExistence type="predicted"/>
<evidence type="ECO:0000313" key="1">
    <source>
        <dbReference type="EMBL" id="RHL88551.1"/>
    </source>
</evidence>
<gene>
    <name evidence="1" type="ORF">DWZ98_05855</name>
</gene>
<comment type="caution">
    <text evidence="1">The sequence shown here is derived from an EMBL/GenBank/DDBJ whole genome shotgun (WGS) entry which is preliminary data.</text>
</comment>
<name>A0A415N0Z2_9FIRM</name>
<protein>
    <submittedName>
        <fullName evidence="1">Uncharacterized protein</fullName>
    </submittedName>
</protein>
<accession>A0A415N0Z2</accession>
<dbReference type="EMBL" id="QRPD01000004">
    <property type="protein sequence ID" value="RHL88551.1"/>
    <property type="molecule type" value="Genomic_DNA"/>
</dbReference>
<dbReference type="Proteomes" id="UP000283325">
    <property type="component" value="Unassembled WGS sequence"/>
</dbReference>
<organism evidence="1 2">
    <name type="scientific">Dorea formicigenerans</name>
    <dbReference type="NCBI Taxonomy" id="39486"/>
    <lineage>
        <taxon>Bacteria</taxon>
        <taxon>Bacillati</taxon>
        <taxon>Bacillota</taxon>
        <taxon>Clostridia</taxon>
        <taxon>Lachnospirales</taxon>
        <taxon>Lachnospiraceae</taxon>
        <taxon>Dorea</taxon>
    </lineage>
</organism>